<name>G0NKS1_CAEBE</name>
<accession>G0NKS1</accession>
<dbReference type="Proteomes" id="UP000008068">
    <property type="component" value="Unassembled WGS sequence"/>
</dbReference>
<dbReference type="HOGENOM" id="CLU_2724458_0_0_1"/>
<evidence type="ECO:0000313" key="1">
    <source>
        <dbReference type="EMBL" id="EGT33107.1"/>
    </source>
</evidence>
<evidence type="ECO:0000313" key="2">
    <source>
        <dbReference type="Proteomes" id="UP000008068"/>
    </source>
</evidence>
<dbReference type="InParanoid" id="G0NKS1"/>
<dbReference type="EMBL" id="GL379902">
    <property type="protein sequence ID" value="EGT33107.1"/>
    <property type="molecule type" value="Genomic_DNA"/>
</dbReference>
<proteinExistence type="predicted"/>
<sequence length="72" mass="8570">MKRKKQRSQKKTKLLPSPLIVLLFQLTLFFYSIFVQSPQFHNVISSHDPNFIINNGKHLILNCLWTFLDHFV</sequence>
<organism evidence="2">
    <name type="scientific">Caenorhabditis brenneri</name>
    <name type="common">Nematode worm</name>
    <dbReference type="NCBI Taxonomy" id="135651"/>
    <lineage>
        <taxon>Eukaryota</taxon>
        <taxon>Metazoa</taxon>
        <taxon>Ecdysozoa</taxon>
        <taxon>Nematoda</taxon>
        <taxon>Chromadorea</taxon>
        <taxon>Rhabditida</taxon>
        <taxon>Rhabditina</taxon>
        <taxon>Rhabditomorpha</taxon>
        <taxon>Rhabditoidea</taxon>
        <taxon>Rhabditidae</taxon>
        <taxon>Peloderinae</taxon>
        <taxon>Caenorhabditis</taxon>
    </lineage>
</organism>
<keyword evidence="2" id="KW-1185">Reference proteome</keyword>
<reference evidence="2" key="1">
    <citation type="submission" date="2011-07" db="EMBL/GenBank/DDBJ databases">
        <authorList>
            <consortium name="Caenorhabditis brenneri Sequencing and Analysis Consortium"/>
            <person name="Wilson R.K."/>
        </authorList>
    </citation>
    <scope>NUCLEOTIDE SEQUENCE [LARGE SCALE GENOMIC DNA]</scope>
    <source>
        <strain evidence="2">PB2801</strain>
    </source>
</reference>
<dbReference type="AlphaFoldDB" id="G0NKS1"/>
<gene>
    <name evidence="1" type="ORF">CAEBREN_22463</name>
</gene>
<protein>
    <submittedName>
        <fullName evidence="1">Uncharacterized protein</fullName>
    </submittedName>
</protein>